<sequence>MKNSNIIISVIIVLCIAAGVTAYGLTNQDNGILTSLPGFSTDSSPNSEDVSEVDNGGENDGSASAAESGSSSGSSSGGTGSGNSHNGMTSNKALEIATGAIQEPGAYPGTPTWDSSMNMWIIKIYDSDGNVIGGIGVDPSTGRTNKV</sequence>
<dbReference type="EMBL" id="LWMW01000118">
    <property type="protein sequence ID" value="KZX15441.1"/>
    <property type="molecule type" value="Genomic_DNA"/>
</dbReference>
<organism evidence="2 3">
    <name type="scientific">Methanobrevibacter cuticularis</name>
    <dbReference type="NCBI Taxonomy" id="47311"/>
    <lineage>
        <taxon>Archaea</taxon>
        <taxon>Methanobacteriati</taxon>
        <taxon>Methanobacteriota</taxon>
        <taxon>Methanomada group</taxon>
        <taxon>Methanobacteria</taxon>
        <taxon>Methanobacteriales</taxon>
        <taxon>Methanobacteriaceae</taxon>
        <taxon>Methanobrevibacter</taxon>
    </lineage>
</organism>
<dbReference type="AlphaFoldDB" id="A0A166DCE3"/>
<gene>
    <name evidence="2" type="ORF">MBCUT_15290</name>
</gene>
<evidence type="ECO:0000313" key="2">
    <source>
        <dbReference type="EMBL" id="KZX15441.1"/>
    </source>
</evidence>
<proteinExistence type="predicted"/>
<evidence type="ECO:0000313" key="3">
    <source>
        <dbReference type="Proteomes" id="UP000077275"/>
    </source>
</evidence>
<dbReference type="Proteomes" id="UP000077275">
    <property type="component" value="Unassembled WGS sequence"/>
</dbReference>
<reference evidence="2 3" key="1">
    <citation type="submission" date="2016-04" db="EMBL/GenBank/DDBJ databases">
        <title>Genome sequence of Methanobrevibacter cuticularis DSM 11139.</title>
        <authorList>
            <person name="Poehlein A."/>
            <person name="Seedorf H."/>
            <person name="Daniel R."/>
        </authorList>
    </citation>
    <scope>NUCLEOTIDE SEQUENCE [LARGE SCALE GENOMIC DNA]</scope>
    <source>
        <strain evidence="2 3">DSM 11139</strain>
    </source>
</reference>
<dbReference type="RefSeq" id="WP_067260090.1">
    <property type="nucleotide sequence ID" value="NZ_LWMW01000118.1"/>
</dbReference>
<protein>
    <recommendedName>
        <fullName evidence="4">PepSY domain-containing protein</fullName>
    </recommendedName>
</protein>
<keyword evidence="3" id="KW-1185">Reference proteome</keyword>
<comment type="caution">
    <text evidence="2">The sequence shown here is derived from an EMBL/GenBank/DDBJ whole genome shotgun (WGS) entry which is preliminary data.</text>
</comment>
<feature type="compositionally biased region" description="Low complexity" evidence="1">
    <location>
        <begin position="82"/>
        <end position="91"/>
    </location>
</feature>
<name>A0A166DCE3_9EURY</name>
<dbReference type="OrthoDB" id="78496at2157"/>
<evidence type="ECO:0008006" key="4">
    <source>
        <dbReference type="Google" id="ProtNLM"/>
    </source>
</evidence>
<feature type="region of interest" description="Disordered" evidence="1">
    <location>
        <begin position="38"/>
        <end position="97"/>
    </location>
</feature>
<evidence type="ECO:0000256" key="1">
    <source>
        <dbReference type="SAM" id="MobiDB-lite"/>
    </source>
</evidence>
<feature type="compositionally biased region" description="Polar residues" evidence="1">
    <location>
        <begin position="38"/>
        <end position="48"/>
    </location>
</feature>
<feature type="compositionally biased region" description="Low complexity" evidence="1">
    <location>
        <begin position="60"/>
        <end position="74"/>
    </location>
</feature>
<dbReference type="PATRIC" id="fig|47311.3.peg.1663"/>
<accession>A0A166DCE3</accession>